<feature type="domain" description="Galactose-1-phosphate uridyl transferase C-terminal" evidence="12">
    <location>
        <begin position="269"/>
        <end position="462"/>
    </location>
</feature>
<evidence type="ECO:0000256" key="4">
    <source>
        <dbReference type="ARBA" id="ARBA00008706"/>
    </source>
</evidence>
<keyword evidence="7 10" id="KW-0548">Nucleotidyltransferase</keyword>
<comment type="pathway">
    <text evidence="3 10">Carbohydrate metabolism; galactose metabolism.</text>
</comment>
<dbReference type="NCBIfam" id="TIGR01239">
    <property type="entry name" value="galT_2"/>
    <property type="match status" value="1"/>
</dbReference>
<feature type="domain" description="Galactose-1-phosphate uridyl transferase N-terminal" evidence="11">
    <location>
        <begin position="43"/>
        <end position="252"/>
    </location>
</feature>
<evidence type="ECO:0000259" key="11">
    <source>
        <dbReference type="Pfam" id="PF01087"/>
    </source>
</evidence>
<accession>I9LIM2</accession>
<comment type="subcellular location">
    <subcellularLocation>
        <location evidence="2 10">Cytoplasm</location>
    </subcellularLocation>
</comment>
<keyword evidence="5 10" id="KW-0963">Cytoplasm</keyword>
<evidence type="ECO:0000313" key="13">
    <source>
        <dbReference type="EMBL" id="EIW20246.1"/>
    </source>
</evidence>
<evidence type="ECO:0000259" key="12">
    <source>
        <dbReference type="Pfam" id="PF02744"/>
    </source>
</evidence>
<dbReference type="PATRIC" id="fig|1149862.3.peg.693"/>
<keyword evidence="14" id="KW-1185">Reference proteome</keyword>
<organism evidence="13 14">
    <name type="scientific">Pelosinus fermentans B4</name>
    <dbReference type="NCBI Taxonomy" id="1149862"/>
    <lineage>
        <taxon>Bacteria</taxon>
        <taxon>Bacillati</taxon>
        <taxon>Bacillota</taxon>
        <taxon>Negativicutes</taxon>
        <taxon>Selenomonadales</taxon>
        <taxon>Sporomusaceae</taxon>
        <taxon>Pelosinus</taxon>
    </lineage>
</organism>
<dbReference type="GO" id="GO:0006012">
    <property type="term" value="P:galactose metabolic process"/>
    <property type="evidence" value="ECO:0007669"/>
    <property type="project" value="UniProtKB-UniRule"/>
</dbReference>
<proteinExistence type="inferred from homology"/>
<dbReference type="PIRSF" id="PIRSF006005">
    <property type="entry name" value="GalT_BS"/>
    <property type="match status" value="1"/>
</dbReference>
<evidence type="ECO:0000256" key="9">
    <source>
        <dbReference type="ARBA" id="ARBA00023277"/>
    </source>
</evidence>
<dbReference type="Pfam" id="PF01087">
    <property type="entry name" value="GalP_UDP_transf"/>
    <property type="match status" value="1"/>
</dbReference>
<evidence type="ECO:0000256" key="2">
    <source>
        <dbReference type="ARBA" id="ARBA00004496"/>
    </source>
</evidence>
<dbReference type="PROSITE" id="PS01163">
    <property type="entry name" value="GAL_P_UDP_TRANSF_II"/>
    <property type="match status" value="1"/>
</dbReference>
<dbReference type="EC" id="2.7.7.12" evidence="10"/>
<evidence type="ECO:0000256" key="10">
    <source>
        <dbReference type="HAMAP-Rule" id="MF_00571"/>
    </source>
</evidence>
<sequence>MLGIGINVIHLDIMAKQKVREIGMNISQIIQQLIDCVLTLRFIEQEDEIYIRNQILYLLDIHEFTVTEQSKDDASIPDLLERLVDYACENGVIKDLFDEKEILTSNIMNCFMPKPSTVNQYFYEKYKKDAKAATDYFYQLSRTSNYIQTKRIAKNMNYKYPTEYGDMDITINLSKPEKNPKDIMQEKSMKSTNYPKCLLCIENEGYAGRIGYPARANHRLIRLTLEGEPWYLQYSPYVYYNEHCIVLSKEHRDMKIDRQGFLRLVSFVEQFPHYFVGSNADLPIVGGSILSHDHYQGGRYEFAMAKAADEYRFALQPFPNVKGAIVKWPMSVIRLRSEKAEELVAAADCILESWREYDDPTADIYAYTGKTPHNTITPIARKRHNVLELDLVLRNNRISDEHVLGIFHPHSDVQHIKKENIGLIEVMGLAVLPARLIPELQEVEKYILGKEHEIAEYHRTWAEQLRQKYKEQAHTENIGEIIKKEVTVKFMRVLEDAGVFKRNEQGMAAFKRFIKQVNCK</sequence>
<evidence type="ECO:0000256" key="1">
    <source>
        <dbReference type="ARBA" id="ARBA00001107"/>
    </source>
</evidence>
<dbReference type="PANTHER" id="PTHR39191">
    <property type="entry name" value="GALACTOSE-1-PHOSPHATE URIDYLYLTRANSFERASE"/>
    <property type="match status" value="1"/>
</dbReference>
<keyword evidence="6 10" id="KW-0808">Transferase</keyword>
<gene>
    <name evidence="10" type="primary">galT</name>
    <name evidence="13" type="ORF">FB4_2412</name>
</gene>
<dbReference type="UniPathway" id="UPA00214"/>
<reference evidence="13 14" key="1">
    <citation type="journal article" date="2012" name="J. Bacteriol.">
        <title>Draft Genome Sequences for Two Metal-Reducing Pelosinus fermentans Strains Isolated from a Cr(VI)-Contaminated Site and for Type Strain R7.</title>
        <authorList>
            <person name="Brown S.D."/>
            <person name="Podar M."/>
            <person name="Klingeman D.M."/>
            <person name="Johnson C.M."/>
            <person name="Yang Z.K."/>
            <person name="Utturkar S.M."/>
            <person name="Land M.L."/>
            <person name="Mosher J.J."/>
            <person name="Hurt R.A.Jr."/>
            <person name="Phelps T.J."/>
            <person name="Palumbo A.V."/>
            <person name="Arkin A.P."/>
            <person name="Hazen T.C."/>
            <person name="Elias D.A."/>
        </authorList>
    </citation>
    <scope>NUCLEOTIDE SEQUENCE [LARGE SCALE GENOMIC DNA]</scope>
    <source>
        <strain evidence="13 14">B4</strain>
    </source>
</reference>
<dbReference type="Pfam" id="PF02744">
    <property type="entry name" value="GalP_UDP_tr_C"/>
    <property type="match status" value="1"/>
</dbReference>
<dbReference type="AlphaFoldDB" id="I9LIM2"/>
<comment type="caution">
    <text evidence="13">The sequence shown here is derived from an EMBL/GenBank/DDBJ whole genome shotgun (WGS) entry which is preliminary data.</text>
</comment>
<evidence type="ECO:0000256" key="6">
    <source>
        <dbReference type="ARBA" id="ARBA00022679"/>
    </source>
</evidence>
<dbReference type="InterPro" id="IPR023425">
    <property type="entry name" value="GalP_uridyl_Trfase_II_CS"/>
</dbReference>
<evidence type="ECO:0000256" key="5">
    <source>
        <dbReference type="ARBA" id="ARBA00022490"/>
    </source>
</evidence>
<evidence type="ECO:0000256" key="8">
    <source>
        <dbReference type="ARBA" id="ARBA00023144"/>
    </source>
</evidence>
<protein>
    <recommendedName>
        <fullName evidence="10">Galactose-1-phosphate uridylyltransferase</fullName>
        <shortName evidence="10">Gal-1-P uridylyltransferase</shortName>
        <ecNumber evidence="10">2.7.7.12</ecNumber>
    </recommendedName>
    <alternativeName>
        <fullName evidence="10">UDP-glucose--hexose-1-phosphate uridylyltransferase</fullName>
    </alternativeName>
</protein>
<evidence type="ECO:0000256" key="3">
    <source>
        <dbReference type="ARBA" id="ARBA00004947"/>
    </source>
</evidence>
<evidence type="ECO:0000256" key="7">
    <source>
        <dbReference type="ARBA" id="ARBA00022695"/>
    </source>
</evidence>
<dbReference type="EMBL" id="AKVJ01000009">
    <property type="protein sequence ID" value="EIW20246.1"/>
    <property type="molecule type" value="Genomic_DNA"/>
</dbReference>
<dbReference type="InterPro" id="IPR005850">
    <property type="entry name" value="GalP_Utransf_C"/>
</dbReference>
<evidence type="ECO:0000313" key="14">
    <source>
        <dbReference type="Proteomes" id="UP000004324"/>
    </source>
</evidence>
<dbReference type="Proteomes" id="UP000004324">
    <property type="component" value="Unassembled WGS sequence"/>
</dbReference>
<dbReference type="NCBIfam" id="NF003629">
    <property type="entry name" value="PRK05270.1-2"/>
    <property type="match status" value="1"/>
</dbReference>
<comment type="catalytic activity">
    <reaction evidence="1 10">
        <text>alpha-D-galactose 1-phosphate + UDP-alpha-D-glucose = alpha-D-glucose 1-phosphate + UDP-alpha-D-galactose</text>
        <dbReference type="Rhea" id="RHEA:13989"/>
        <dbReference type="ChEBI" id="CHEBI:58336"/>
        <dbReference type="ChEBI" id="CHEBI:58601"/>
        <dbReference type="ChEBI" id="CHEBI:58885"/>
        <dbReference type="ChEBI" id="CHEBI:66914"/>
        <dbReference type="EC" id="2.7.7.12"/>
    </reaction>
</comment>
<dbReference type="RefSeq" id="WP_007931329.1">
    <property type="nucleotide sequence ID" value="NZ_AKVJ01000009.1"/>
</dbReference>
<dbReference type="NCBIfam" id="NF003633">
    <property type="entry name" value="PRK05270.2-2"/>
    <property type="match status" value="1"/>
</dbReference>
<keyword evidence="8 10" id="KW-0299">Galactose metabolism</keyword>
<dbReference type="InterPro" id="IPR000766">
    <property type="entry name" value="GalP_uridyl_Trfase_II"/>
</dbReference>
<dbReference type="InterPro" id="IPR005849">
    <property type="entry name" value="GalP_Utransf_N"/>
</dbReference>
<dbReference type="OrthoDB" id="2293at2"/>
<dbReference type="GO" id="GO:0008108">
    <property type="term" value="F:UDP-glucose:hexose-1-phosphate uridylyltransferase activity"/>
    <property type="evidence" value="ECO:0007669"/>
    <property type="project" value="UniProtKB-UniRule"/>
</dbReference>
<dbReference type="PANTHER" id="PTHR39191:SF1">
    <property type="entry name" value="DUF4922 DOMAIN-CONTAINING PROTEIN"/>
    <property type="match status" value="1"/>
</dbReference>
<keyword evidence="9 10" id="KW-0119">Carbohydrate metabolism</keyword>
<dbReference type="GO" id="GO:0005737">
    <property type="term" value="C:cytoplasm"/>
    <property type="evidence" value="ECO:0007669"/>
    <property type="project" value="UniProtKB-SubCell"/>
</dbReference>
<dbReference type="HAMAP" id="MF_00571">
    <property type="entry name" value="GalP_UDP_trans"/>
    <property type="match status" value="1"/>
</dbReference>
<comment type="similarity">
    <text evidence="4 10">Belongs to the galactose-1-phosphate uridylyltransferase type 2 family.</text>
</comment>
<name>I9LIM2_9FIRM</name>